<reference evidence="1 2" key="1">
    <citation type="submission" date="2017-12" db="EMBL/GenBank/DDBJ databases">
        <title>Hemimetabolous genomes reveal molecular basis of termite eusociality.</title>
        <authorList>
            <person name="Harrison M.C."/>
            <person name="Jongepier E."/>
            <person name="Robertson H.M."/>
            <person name="Arning N."/>
            <person name="Bitard-Feildel T."/>
            <person name="Chao H."/>
            <person name="Childers C.P."/>
            <person name="Dinh H."/>
            <person name="Doddapaneni H."/>
            <person name="Dugan S."/>
            <person name="Gowin J."/>
            <person name="Greiner C."/>
            <person name="Han Y."/>
            <person name="Hu H."/>
            <person name="Hughes D.S.T."/>
            <person name="Huylmans A.-K."/>
            <person name="Kemena C."/>
            <person name="Kremer L.P.M."/>
            <person name="Lee S.L."/>
            <person name="Lopez-Ezquerra A."/>
            <person name="Mallet L."/>
            <person name="Monroy-Kuhn J.M."/>
            <person name="Moser A."/>
            <person name="Murali S.C."/>
            <person name="Muzny D.M."/>
            <person name="Otani S."/>
            <person name="Piulachs M.-D."/>
            <person name="Poelchau M."/>
            <person name="Qu J."/>
            <person name="Schaub F."/>
            <person name="Wada-Katsumata A."/>
            <person name="Worley K.C."/>
            <person name="Xie Q."/>
            <person name="Ylla G."/>
            <person name="Poulsen M."/>
            <person name="Gibbs R.A."/>
            <person name="Schal C."/>
            <person name="Richards S."/>
            <person name="Belles X."/>
            <person name="Korb J."/>
            <person name="Bornberg-Bauer E."/>
        </authorList>
    </citation>
    <scope>NUCLEOTIDE SEQUENCE [LARGE SCALE GENOMIC DNA]</scope>
    <source>
        <tissue evidence="1">Whole body</tissue>
    </source>
</reference>
<evidence type="ECO:0000313" key="1">
    <source>
        <dbReference type="EMBL" id="PNF21072.1"/>
    </source>
</evidence>
<dbReference type="STRING" id="105785.A0A2J7PXL9"/>
<dbReference type="AlphaFoldDB" id="A0A2J7PXL9"/>
<organism evidence="1 2">
    <name type="scientific">Cryptotermes secundus</name>
    <dbReference type="NCBI Taxonomy" id="105785"/>
    <lineage>
        <taxon>Eukaryota</taxon>
        <taxon>Metazoa</taxon>
        <taxon>Ecdysozoa</taxon>
        <taxon>Arthropoda</taxon>
        <taxon>Hexapoda</taxon>
        <taxon>Insecta</taxon>
        <taxon>Pterygota</taxon>
        <taxon>Neoptera</taxon>
        <taxon>Polyneoptera</taxon>
        <taxon>Dictyoptera</taxon>
        <taxon>Blattodea</taxon>
        <taxon>Blattoidea</taxon>
        <taxon>Termitoidae</taxon>
        <taxon>Kalotermitidae</taxon>
        <taxon>Cryptotermitinae</taxon>
        <taxon>Cryptotermes</taxon>
    </lineage>
</organism>
<accession>A0A2J7PXL9</accession>
<proteinExistence type="predicted"/>
<evidence type="ECO:0000313" key="2">
    <source>
        <dbReference type="Proteomes" id="UP000235965"/>
    </source>
</evidence>
<sequence length="74" mass="8250">MLKAGKALQVFYPNHIRVTCLAHGLHHIAEKICAQFPAVNDLIASGKKLFLKAPACVQFYKDCLPQAHRHLNLS</sequence>
<gene>
    <name evidence="1" type="ORF">B7P43_G07158</name>
</gene>
<keyword evidence="2" id="KW-1185">Reference proteome</keyword>
<dbReference type="InParanoid" id="A0A2J7PXL9"/>
<dbReference type="EMBL" id="NEVH01020855">
    <property type="protein sequence ID" value="PNF21072.1"/>
    <property type="molecule type" value="Genomic_DNA"/>
</dbReference>
<dbReference type="Proteomes" id="UP000235965">
    <property type="component" value="Unassembled WGS sequence"/>
</dbReference>
<comment type="caution">
    <text evidence="1">The sequence shown here is derived from an EMBL/GenBank/DDBJ whole genome shotgun (WGS) entry which is preliminary data.</text>
</comment>
<name>A0A2J7PXL9_9NEOP</name>
<evidence type="ECO:0008006" key="3">
    <source>
        <dbReference type="Google" id="ProtNLM"/>
    </source>
</evidence>
<protein>
    <recommendedName>
        <fullName evidence="3">DUF659 domain-containing protein</fullName>
    </recommendedName>
</protein>